<proteinExistence type="predicted"/>
<feature type="compositionally biased region" description="Basic and acidic residues" evidence="2">
    <location>
        <begin position="127"/>
        <end position="136"/>
    </location>
</feature>
<organism evidence="4 5">
    <name type="scientific">Cherax quadricarinatus</name>
    <name type="common">Australian red claw crayfish</name>
    <dbReference type="NCBI Taxonomy" id="27406"/>
    <lineage>
        <taxon>Eukaryota</taxon>
        <taxon>Metazoa</taxon>
        <taxon>Ecdysozoa</taxon>
        <taxon>Arthropoda</taxon>
        <taxon>Crustacea</taxon>
        <taxon>Multicrustacea</taxon>
        <taxon>Malacostraca</taxon>
        <taxon>Eumalacostraca</taxon>
        <taxon>Eucarida</taxon>
        <taxon>Decapoda</taxon>
        <taxon>Pleocyemata</taxon>
        <taxon>Astacidea</taxon>
        <taxon>Parastacoidea</taxon>
        <taxon>Parastacidae</taxon>
        <taxon>Cherax</taxon>
    </lineage>
</organism>
<dbReference type="GO" id="GO:0048513">
    <property type="term" value="P:animal organ development"/>
    <property type="evidence" value="ECO:0007669"/>
    <property type="project" value="UniProtKB-ARBA"/>
</dbReference>
<dbReference type="InterPro" id="IPR013087">
    <property type="entry name" value="Znf_C2H2_type"/>
</dbReference>
<name>A0AAW0WBU7_CHEQU</name>
<feature type="domain" description="BTB" evidence="3">
    <location>
        <begin position="31"/>
        <end position="96"/>
    </location>
</feature>
<feature type="compositionally biased region" description="Polar residues" evidence="2">
    <location>
        <begin position="153"/>
        <end position="163"/>
    </location>
</feature>
<dbReference type="SUPFAM" id="SSF54695">
    <property type="entry name" value="POZ domain"/>
    <property type="match status" value="1"/>
</dbReference>
<evidence type="ECO:0000256" key="1">
    <source>
        <dbReference type="ARBA" id="ARBA00023242"/>
    </source>
</evidence>
<dbReference type="PROSITE" id="PS00028">
    <property type="entry name" value="ZINC_FINGER_C2H2_1"/>
    <property type="match status" value="1"/>
</dbReference>
<feature type="compositionally biased region" description="Low complexity" evidence="2">
    <location>
        <begin position="203"/>
        <end position="212"/>
    </location>
</feature>
<feature type="compositionally biased region" description="Basic and acidic residues" evidence="2">
    <location>
        <begin position="452"/>
        <end position="461"/>
    </location>
</feature>
<keyword evidence="1" id="KW-0539">Nucleus</keyword>
<dbReference type="SMART" id="SM00225">
    <property type="entry name" value="BTB"/>
    <property type="match status" value="1"/>
</dbReference>
<feature type="compositionally biased region" description="Polar residues" evidence="2">
    <location>
        <begin position="462"/>
        <end position="474"/>
    </location>
</feature>
<evidence type="ECO:0000259" key="3">
    <source>
        <dbReference type="PROSITE" id="PS50097"/>
    </source>
</evidence>
<feature type="compositionally biased region" description="Polar residues" evidence="2">
    <location>
        <begin position="190"/>
        <end position="200"/>
    </location>
</feature>
<reference evidence="4 5" key="1">
    <citation type="journal article" date="2024" name="BMC Genomics">
        <title>Genome assembly of redclaw crayfish (Cherax quadricarinatus) provides insights into its immune adaptation and hypoxia tolerance.</title>
        <authorList>
            <person name="Liu Z."/>
            <person name="Zheng J."/>
            <person name="Li H."/>
            <person name="Fang K."/>
            <person name="Wang S."/>
            <person name="He J."/>
            <person name="Zhou D."/>
            <person name="Weng S."/>
            <person name="Chi M."/>
            <person name="Gu Z."/>
            <person name="He J."/>
            <person name="Li F."/>
            <person name="Wang M."/>
        </authorList>
    </citation>
    <scope>NUCLEOTIDE SEQUENCE [LARGE SCALE GENOMIC DNA]</scope>
    <source>
        <strain evidence="4">ZL_2023a</strain>
    </source>
</reference>
<dbReference type="PANTHER" id="PTHR23110">
    <property type="entry name" value="BTB DOMAIN TRANSCRIPTION FACTOR"/>
    <property type="match status" value="1"/>
</dbReference>
<dbReference type="GO" id="GO:0006357">
    <property type="term" value="P:regulation of transcription by RNA polymerase II"/>
    <property type="evidence" value="ECO:0007669"/>
    <property type="project" value="TreeGrafter"/>
</dbReference>
<dbReference type="EMBL" id="JARKIK010000068">
    <property type="protein sequence ID" value="KAK8729236.1"/>
    <property type="molecule type" value="Genomic_DNA"/>
</dbReference>
<dbReference type="GO" id="GO:0005634">
    <property type="term" value="C:nucleus"/>
    <property type="evidence" value="ECO:0007669"/>
    <property type="project" value="TreeGrafter"/>
</dbReference>
<comment type="caution">
    <text evidence="4">The sequence shown here is derived from an EMBL/GenBank/DDBJ whole genome shotgun (WGS) entry which is preliminary data.</text>
</comment>
<dbReference type="AlphaFoldDB" id="A0AAW0WBU7"/>
<gene>
    <name evidence="4" type="ORF">OTU49_008699</name>
</gene>
<dbReference type="CDD" id="cd18315">
    <property type="entry name" value="BTB_POZ_BAB-like"/>
    <property type="match status" value="1"/>
</dbReference>
<feature type="region of interest" description="Disordered" evidence="2">
    <location>
        <begin position="452"/>
        <end position="474"/>
    </location>
</feature>
<dbReference type="SUPFAM" id="SSF57667">
    <property type="entry name" value="beta-beta-alpha zinc fingers"/>
    <property type="match status" value="1"/>
</dbReference>
<feature type="region of interest" description="Disordered" evidence="2">
    <location>
        <begin position="408"/>
        <end position="429"/>
    </location>
</feature>
<feature type="compositionally biased region" description="Basic and acidic residues" evidence="2">
    <location>
        <begin position="273"/>
        <end position="287"/>
    </location>
</feature>
<feature type="compositionally biased region" description="Low complexity" evidence="2">
    <location>
        <begin position="219"/>
        <end position="245"/>
    </location>
</feature>
<dbReference type="Proteomes" id="UP001445076">
    <property type="component" value="Unassembled WGS sequence"/>
</dbReference>
<dbReference type="InterPro" id="IPR000210">
    <property type="entry name" value="BTB/POZ_dom"/>
</dbReference>
<keyword evidence="5" id="KW-1185">Reference proteome</keyword>
<feature type="region of interest" description="Disordered" evidence="2">
    <location>
        <begin position="356"/>
        <end position="375"/>
    </location>
</feature>
<feature type="region of interest" description="Disordered" evidence="2">
    <location>
        <begin position="186"/>
        <end position="344"/>
    </location>
</feature>
<dbReference type="PROSITE" id="PS50097">
    <property type="entry name" value="BTB"/>
    <property type="match status" value="1"/>
</dbReference>
<evidence type="ECO:0000313" key="5">
    <source>
        <dbReference type="Proteomes" id="UP001445076"/>
    </source>
</evidence>
<dbReference type="SMART" id="SM00355">
    <property type="entry name" value="ZnF_C2H2"/>
    <property type="match status" value="3"/>
</dbReference>
<dbReference type="GO" id="GO:0003006">
    <property type="term" value="P:developmental process involved in reproduction"/>
    <property type="evidence" value="ECO:0007669"/>
    <property type="project" value="UniProtKB-ARBA"/>
</dbReference>
<dbReference type="Gene3D" id="3.30.160.60">
    <property type="entry name" value="Classic Zinc Finger"/>
    <property type="match status" value="1"/>
</dbReference>
<evidence type="ECO:0000256" key="2">
    <source>
        <dbReference type="SAM" id="MobiDB-lite"/>
    </source>
</evidence>
<dbReference type="InterPro" id="IPR036236">
    <property type="entry name" value="Znf_C2H2_sf"/>
</dbReference>
<dbReference type="InterPro" id="IPR011333">
    <property type="entry name" value="SKP1/BTB/POZ_sf"/>
</dbReference>
<dbReference type="Gene3D" id="3.30.710.10">
    <property type="entry name" value="Potassium Channel Kv1.1, Chain A"/>
    <property type="match status" value="1"/>
</dbReference>
<accession>A0AAW0WBU7</accession>
<evidence type="ECO:0000313" key="4">
    <source>
        <dbReference type="EMBL" id="KAK8729236.1"/>
    </source>
</evidence>
<dbReference type="InterPro" id="IPR051095">
    <property type="entry name" value="Dros_DevTransReg"/>
</dbReference>
<protein>
    <recommendedName>
        <fullName evidence="3">BTB domain-containing protein</fullName>
    </recommendedName>
</protein>
<sequence>MEEGLLSLKWNNHKSTFFHVLSILREKHTYTDVTLACEGRLYPAHKFVLSTCSEYFSDIFTSTSGNNIVIVLKDVRRQDLEYLLDYMYLGQVDVAQSELSSLIKTAECLRIKGLAIPDDEPQQTSRRGLDERDREGSPPSKKKRHLMEDDRPSSISTNNTTNRLPLVALPPQSQQQALLQRLQQAPLPQSTQAPPTSQAAGKSHPSPLPHSLTSQVPRSSQVPTSPLPPTSLSQSHPTLPSPTQSASLPVIKQEVADPPETPEVFMNENYDENETKPDVSDSRHLEQDVAIAGPSGLQGSSDNWDGDSDLAGFAGGEGYSESGLDDQGDSEVQGGPSSRDCPLGDAEDFLRRLEDKTHKQERQAAPTISGSSAASFSETVGGAFPSTATLAPPAIAFTTQHLFASSSNSSATMSTSVKNNGSSRLLDSSPSSLLCSFCNYIARSMRDLVSHQRTHHYDHGQQRQQVQSKQPTSTKMLTSEEREQRVFKCPYCNVQAKGRNAIENHVINHSAGEEGPDRLYWCSFCTLKCRSAPGLSSHMKRHEYQGDC</sequence>
<feature type="region of interest" description="Disordered" evidence="2">
    <location>
        <begin position="117"/>
        <end position="164"/>
    </location>
</feature>
<dbReference type="Pfam" id="PF00651">
    <property type="entry name" value="BTB"/>
    <property type="match status" value="1"/>
</dbReference>
<dbReference type="GO" id="GO:0048666">
    <property type="term" value="P:neuron development"/>
    <property type="evidence" value="ECO:0007669"/>
    <property type="project" value="UniProtKB-ARBA"/>
</dbReference>
<dbReference type="PANTHER" id="PTHR23110:SF94">
    <property type="entry name" value="ZINC FINGER PROTEIN CHINMO"/>
    <property type="match status" value="1"/>
</dbReference>
<feature type="compositionally biased region" description="Polar residues" evidence="2">
    <location>
        <begin position="366"/>
        <end position="375"/>
    </location>
</feature>